<reference evidence="6" key="3">
    <citation type="submission" date="2021-02" db="UniProtKB">
        <authorList>
            <consortium name="EnsemblMetazoa"/>
        </authorList>
    </citation>
    <scope>IDENTIFICATION</scope>
    <source>
        <strain evidence="6">USDA</strain>
    </source>
</reference>
<dbReference type="EnsemblMetazoa" id="PHUM095870-RA">
    <property type="protein sequence ID" value="PHUM095870-PA"/>
    <property type="gene ID" value="PHUM095870"/>
</dbReference>
<name>E0VCS4_PEDHC</name>
<dbReference type="RefSeq" id="XP_002423918.1">
    <property type="nucleotide sequence ID" value="XM_002423873.1"/>
</dbReference>
<dbReference type="STRING" id="121224.E0VCS4"/>
<dbReference type="GO" id="GO:0005829">
    <property type="term" value="C:cytosol"/>
    <property type="evidence" value="ECO:0007669"/>
    <property type="project" value="TreeGrafter"/>
</dbReference>
<dbReference type="InterPro" id="IPR056842">
    <property type="entry name" value="THADA-like_TPR_C"/>
</dbReference>
<dbReference type="Pfam" id="PF25151">
    <property type="entry name" value="TPR_Trm732_C"/>
    <property type="match status" value="1"/>
</dbReference>
<accession>E0VCS4</accession>
<evidence type="ECO:0000259" key="3">
    <source>
        <dbReference type="Pfam" id="PF25150"/>
    </source>
</evidence>
<dbReference type="VEuPathDB" id="VectorBase:PHUM095870"/>
<evidence type="ECO:0000259" key="2">
    <source>
        <dbReference type="Pfam" id="PF10350"/>
    </source>
</evidence>
<dbReference type="Proteomes" id="UP000009046">
    <property type="component" value="Unassembled WGS sequence"/>
</dbReference>
<evidence type="ECO:0000313" key="7">
    <source>
        <dbReference type="Proteomes" id="UP000009046"/>
    </source>
</evidence>
<dbReference type="EMBL" id="DS235063">
    <property type="protein sequence ID" value="EEB11180.1"/>
    <property type="molecule type" value="Genomic_DNA"/>
</dbReference>
<sequence length="1825" mass="209711">MIEGNIKPFAEVKTLVEEWFFKLQYERKLKNTNLLSKTVNNLPCETQENVRILISENINLIISKCRESKNVVDMRNACNAINGCFDNFIHAIDAVCYSASNLLSFIDFALDECQEEFSKKILILILKLKNQNFNKCEVDDSLKKKLKQSIDFNDSQKSLLCLLTKKIGKILLKDDVLFDTKNNFAMACVLIREIITPNFEKKFSATIPPVLTSDQSEIYLLQFLMSSAIINKWSSKIIDEESTYLLKHDCFDKFLSKINVEIKKNFLNSILPCIFMLLEHPVSCVRHSAKDFLPLLVSNPSLQNSVIDYTFKLPVDKRSYFIGVGALANELGARVLIERDPNITKQLIKSLYDPTIISHVSFAVESMILNDTLAENDFIGFCELWIIPLLISLLNVLPIIAAEIDKLLEKTFKKYSHAPLYVTEKWKHPTSREELRCVITALKISHRLGFKNETGKKYDKLVDNKLLMHCLHQGDDEIRISAFSLLIEARKTSEPFTNTDFDLIMYFLKYNLNNQQPATRQKILALIRKMFVRFSDSRVNFQKDLKNKIKISEGEKYNDHSYDEFLEGLVEFCFSNIFVGCNFNRLNTVLNILLLCFEYIKGMSFDVKKTNYYWRKFLIALDSSYEENKELAVLLSKKLNFETLDAAKVETTRRLFEKSLRLINHMEPPDVLTGSYLLQILVNLPSAKEVLTKYFIKNDNPEEEGGDIYFDCIKLLTNNLTYQVSLAKLDLLTASTCGPMYGTLFAIRLLYKNVNFSQVKDEVAMEKKLYLVENWKRILNELVEICFDIIPIVTCVVNSSSPEGHLPMDFQTSFENLLKIDSCKEKIKDELNESEFDNYEILRSLKCLLKINKLLLLNVGNFKESHLKQKLCETKEEIENLIITLDKNNKAVDWQATAQVLLLCAWRSIKEACLYLGDFISKVPIETGSSLYFEMGFFSESTIIKIGEELKILLCEIKHRGSFEHVYVSFTQFVNSLWLCTDPNLSKLPRVWLEEIANHLELPSRDQKLKLCSTRRSAGLPFLIQSVICSEIVSVKSPTPSTLHGIMKSLLKITEEGVADNLDSKIHALNILRALFKHAQLGEHVSSYISKAVMVAIRGSRGPTWSERNSSNLLFSSLIIRIFGVARSRDEISKKNRMTSRTFFQRYSELYEFLLSEMKLTHSLENSNRVPKPSLYLVLLILGRLYPTPREDCNTIDLSEFLPYINESRRNPTSKIRELSARALVPLISPDRLLQELDIRFESLNESNKLSSNEIHGILLQIRALIAESTSVLENIFKENLSENFRIESSWLTTTKWLLDTKRTNRKISFVIKSEYLKVLHVLFDNFSNFRKIVAEITTNCLDFENLCSRMGREGGNDEPGIFLCLENFYHLKLNVVTYFLTGLGDDEEKGNGENVVVKLLTFMLNSGIGEIQLLSLRFVSFILRRTEDDLLFEEEDNDFTGIGAPISGLLIFKGKDDAVENLKNLFCLSSTDLLKCLMKPLDNNHFKSISVNRFWFKTCSFVFTSVFVFDRTDLFANENQSMENLERCLESEDETISSSSLVMYSIYLFTMNSSGKFKNEELEFKLKELGKRFKGFASPEADAKEKLSVMKIINHCFHALLNDENFFIDEMNLWMIPITLLVDEDVAVRKAATTFACKFQNHLMATCGDDLTVEMKILEWPVCYLVPLKTQQCLLDSYINVCGKNKERLLSLLTQLIVGALSSFVSEKENKKNENNLNDEFGVFEKGNPNPYCEELGITHLICDKLAEVRERINLKSLLIHPLNSRVEKLLTDSFHLCDFMTPENLAETLGKIKELISRENVKDKNEFSISSMQINELLTALNL</sequence>
<dbReference type="GeneID" id="8238036"/>
<keyword evidence="7" id="KW-1185">Reference proteome</keyword>
<dbReference type="KEGG" id="phu:Phum_PHUM095870"/>
<evidence type="ECO:0000259" key="4">
    <source>
        <dbReference type="Pfam" id="PF25151"/>
    </source>
</evidence>
<evidence type="ECO:0000256" key="1">
    <source>
        <dbReference type="ARBA" id="ARBA00022694"/>
    </source>
</evidence>
<feature type="domain" description="tRNA (32-2'-O)-methyltransferase regulator THADA-like TPR repeats region" evidence="3">
    <location>
        <begin position="382"/>
        <end position="595"/>
    </location>
</feature>
<proteinExistence type="predicted"/>
<dbReference type="eggNOG" id="KOG1810">
    <property type="taxonomic scope" value="Eukaryota"/>
</dbReference>
<dbReference type="Pfam" id="PF10350">
    <property type="entry name" value="DUF2428"/>
    <property type="match status" value="1"/>
</dbReference>
<gene>
    <name evidence="6" type="primary">8238036</name>
    <name evidence="5" type="ORF">Phum_PHUM095870</name>
</gene>
<dbReference type="HOGENOM" id="CLU_247405_0_0_1"/>
<evidence type="ECO:0000313" key="6">
    <source>
        <dbReference type="EnsemblMetazoa" id="PHUM095870-PA"/>
    </source>
</evidence>
<dbReference type="PANTHER" id="PTHR14387:SF7">
    <property type="entry name" value="THYROID ADENOMA-ASSOCIATED PROTEIN"/>
    <property type="match status" value="1"/>
</dbReference>
<reference evidence="5" key="1">
    <citation type="submission" date="2007-04" db="EMBL/GenBank/DDBJ databases">
        <title>Annotation of Pediculus humanus corporis strain USDA.</title>
        <authorList>
            <person name="Kirkness E."/>
            <person name="Hannick L."/>
            <person name="Hass B."/>
            <person name="Bruggner R."/>
            <person name="Lawson D."/>
            <person name="Bidwell S."/>
            <person name="Joardar V."/>
            <person name="Caler E."/>
            <person name="Walenz B."/>
            <person name="Inman J."/>
            <person name="Schobel S."/>
            <person name="Galinsky K."/>
            <person name="Amedeo P."/>
            <person name="Strausberg R."/>
        </authorList>
    </citation>
    <scope>NUCLEOTIDE SEQUENCE</scope>
    <source>
        <strain evidence="5">USDA</strain>
    </source>
</reference>
<dbReference type="PANTHER" id="PTHR14387">
    <property type="entry name" value="THADA/DEATH RECEPTOR INTERACTING PROTEIN"/>
    <property type="match status" value="1"/>
</dbReference>
<dbReference type="Pfam" id="PF25150">
    <property type="entry name" value="TPR_Trm732"/>
    <property type="match status" value="1"/>
</dbReference>
<dbReference type="InterPro" id="IPR019442">
    <property type="entry name" value="THADA/TRM732_DUF2428"/>
</dbReference>
<protein>
    <submittedName>
        <fullName evidence="5 6">Uncharacterized protein</fullName>
    </submittedName>
</protein>
<feature type="domain" description="DUF2428" evidence="2">
    <location>
        <begin position="778"/>
        <end position="1106"/>
    </location>
</feature>
<dbReference type="GO" id="GO:0030488">
    <property type="term" value="P:tRNA methylation"/>
    <property type="evidence" value="ECO:0007669"/>
    <property type="project" value="TreeGrafter"/>
</dbReference>
<dbReference type="OrthoDB" id="73997at2759"/>
<dbReference type="InterPro" id="IPR056843">
    <property type="entry name" value="THADA-like_TPR"/>
</dbReference>
<reference evidence="5" key="2">
    <citation type="submission" date="2007-04" db="EMBL/GenBank/DDBJ databases">
        <title>The genome of the human body louse.</title>
        <authorList>
            <consortium name="The Human Body Louse Genome Consortium"/>
            <person name="Kirkness E."/>
            <person name="Walenz B."/>
            <person name="Hass B."/>
            <person name="Bruggner R."/>
            <person name="Strausberg R."/>
        </authorList>
    </citation>
    <scope>NUCLEOTIDE SEQUENCE</scope>
    <source>
        <strain evidence="5">USDA</strain>
    </source>
</reference>
<dbReference type="EMBL" id="AAZO01001140">
    <property type="status" value="NOT_ANNOTATED_CDS"/>
    <property type="molecule type" value="Genomic_DNA"/>
</dbReference>
<evidence type="ECO:0000313" key="5">
    <source>
        <dbReference type="EMBL" id="EEB11180.1"/>
    </source>
</evidence>
<feature type="domain" description="tRNA (32-2'-O)-methyltransferase regulator THADA-like C-terminal TPR repeats region" evidence="4">
    <location>
        <begin position="1108"/>
        <end position="1265"/>
    </location>
</feature>
<dbReference type="InterPro" id="IPR051954">
    <property type="entry name" value="tRNA_methyltransferase_THADA"/>
</dbReference>
<keyword evidence="1" id="KW-0819">tRNA processing</keyword>
<dbReference type="InParanoid" id="E0VCS4"/>
<dbReference type="CTD" id="8238036"/>
<organism>
    <name type="scientific">Pediculus humanus subsp. corporis</name>
    <name type="common">Body louse</name>
    <dbReference type="NCBI Taxonomy" id="121224"/>
    <lineage>
        <taxon>Eukaryota</taxon>
        <taxon>Metazoa</taxon>
        <taxon>Ecdysozoa</taxon>
        <taxon>Arthropoda</taxon>
        <taxon>Hexapoda</taxon>
        <taxon>Insecta</taxon>
        <taxon>Pterygota</taxon>
        <taxon>Neoptera</taxon>
        <taxon>Paraneoptera</taxon>
        <taxon>Psocodea</taxon>
        <taxon>Troctomorpha</taxon>
        <taxon>Phthiraptera</taxon>
        <taxon>Anoplura</taxon>
        <taxon>Pediculidae</taxon>
        <taxon>Pediculus</taxon>
    </lineage>
</organism>